<protein>
    <submittedName>
        <fullName evidence="3">Ectoine dioxygenase</fullName>
        <ecNumber evidence="3">1.14.11.-</ecNumber>
    </submittedName>
</protein>
<evidence type="ECO:0000313" key="4">
    <source>
        <dbReference type="Proteomes" id="UP000250079"/>
    </source>
</evidence>
<accession>A0A2Z2NY08</accession>
<dbReference type="Proteomes" id="UP000250079">
    <property type="component" value="Chromosome"/>
</dbReference>
<name>A0A2Z2NY08_9GAMM</name>
<evidence type="ECO:0000256" key="1">
    <source>
        <dbReference type="ARBA" id="ARBA00001954"/>
    </source>
</evidence>
<comment type="cofactor">
    <cofactor evidence="1">
        <name>Fe(2+)</name>
        <dbReference type="ChEBI" id="CHEBI:29033"/>
    </cofactor>
</comment>
<gene>
    <name evidence="3" type="primary">ectD_3</name>
    <name evidence="3" type="ORF">IMCC3135_31390</name>
</gene>
<dbReference type="Gene3D" id="2.60.120.620">
    <property type="entry name" value="q2cbj1_9rhob like domain"/>
    <property type="match status" value="1"/>
</dbReference>
<proteinExistence type="predicted"/>
<dbReference type="GO" id="GO:0005506">
    <property type="term" value="F:iron ion binding"/>
    <property type="evidence" value="ECO:0007669"/>
    <property type="project" value="UniProtKB-ARBA"/>
</dbReference>
<dbReference type="RefSeq" id="WP_088921116.1">
    <property type="nucleotide sequence ID" value="NZ_CP018632.1"/>
</dbReference>
<dbReference type="OrthoDB" id="9791262at2"/>
<dbReference type="PANTHER" id="PTHR20883">
    <property type="entry name" value="PHYTANOYL-COA DIOXYGENASE DOMAIN CONTAINING 1"/>
    <property type="match status" value="1"/>
</dbReference>
<feature type="region of interest" description="Disordered" evidence="2">
    <location>
        <begin position="266"/>
        <end position="287"/>
    </location>
</feature>
<dbReference type="KEGG" id="gai:IMCC3135_31390"/>
<sequence length="287" mass="31743">MLNEQQKEQFWKDGYLLVENVVSQESLQAMKESFAGWVEESREHTEPYGDTLDGRPRYDVEPGHTAEKPGLRRVNAPIEVSAAYFDAMADSGMTDAIAGLIGPNVKFHHSKINAKLPGGTTAVKWHQDFPFTPHSNDDLITALLMVDEVTEENGPLEVIPGSHTGPIHDLWHDGVFTGSVDNELAEKCQSKAIRCIGPAGSVCLMHTRLLHGSAPNMSSNSRNLFICVYSAEDAVPYAANPMPTEHEGMLVRGERTNSVRSKQFEMKLPQKPTTASFFDQQDKHKVA</sequence>
<evidence type="ECO:0000313" key="3">
    <source>
        <dbReference type="EMBL" id="ASJ76326.1"/>
    </source>
</evidence>
<keyword evidence="3" id="KW-0223">Dioxygenase</keyword>
<dbReference type="Pfam" id="PF05721">
    <property type="entry name" value="PhyH"/>
    <property type="match status" value="1"/>
</dbReference>
<dbReference type="SUPFAM" id="SSF51197">
    <property type="entry name" value="Clavaminate synthase-like"/>
    <property type="match status" value="1"/>
</dbReference>
<dbReference type="EMBL" id="CP018632">
    <property type="protein sequence ID" value="ASJ76326.1"/>
    <property type="molecule type" value="Genomic_DNA"/>
</dbReference>
<organism evidence="3 4">
    <name type="scientific">Granulosicoccus antarcticus IMCC3135</name>
    <dbReference type="NCBI Taxonomy" id="1192854"/>
    <lineage>
        <taxon>Bacteria</taxon>
        <taxon>Pseudomonadati</taxon>
        <taxon>Pseudomonadota</taxon>
        <taxon>Gammaproteobacteria</taxon>
        <taxon>Chromatiales</taxon>
        <taxon>Granulosicoccaceae</taxon>
        <taxon>Granulosicoccus</taxon>
    </lineage>
</organism>
<keyword evidence="4" id="KW-1185">Reference proteome</keyword>
<dbReference type="PANTHER" id="PTHR20883:SF48">
    <property type="entry name" value="ECTOINE DIOXYGENASE"/>
    <property type="match status" value="1"/>
</dbReference>
<reference evidence="3 4" key="1">
    <citation type="submission" date="2016-12" db="EMBL/GenBank/DDBJ databases">
        <authorList>
            <person name="Song W.-J."/>
            <person name="Kurnit D.M."/>
        </authorList>
    </citation>
    <scope>NUCLEOTIDE SEQUENCE [LARGE SCALE GENOMIC DNA]</scope>
    <source>
        <strain evidence="3 4">IMCC3135</strain>
    </source>
</reference>
<dbReference type="AlphaFoldDB" id="A0A2Z2NY08"/>
<dbReference type="GO" id="GO:0016706">
    <property type="term" value="F:2-oxoglutarate-dependent dioxygenase activity"/>
    <property type="evidence" value="ECO:0007669"/>
    <property type="project" value="UniProtKB-ARBA"/>
</dbReference>
<dbReference type="EC" id="1.14.11.-" evidence="3"/>
<dbReference type="InterPro" id="IPR008775">
    <property type="entry name" value="Phytyl_CoA_dOase-like"/>
</dbReference>
<evidence type="ECO:0000256" key="2">
    <source>
        <dbReference type="SAM" id="MobiDB-lite"/>
    </source>
</evidence>
<keyword evidence="3" id="KW-0560">Oxidoreductase</keyword>